<dbReference type="FunFam" id="3.10.50.40:FF:000006">
    <property type="entry name" value="Peptidyl-prolyl cis-trans isomerase"/>
    <property type="match status" value="1"/>
</dbReference>
<feature type="compositionally biased region" description="Basic and acidic residues" evidence="7">
    <location>
        <begin position="162"/>
        <end position="177"/>
    </location>
</feature>
<dbReference type="Gene3D" id="3.10.50.40">
    <property type="match status" value="1"/>
</dbReference>
<evidence type="ECO:0000256" key="1">
    <source>
        <dbReference type="ARBA" id="ARBA00000971"/>
    </source>
</evidence>
<dbReference type="Pfam" id="PF17800">
    <property type="entry name" value="NPL"/>
    <property type="match status" value="1"/>
</dbReference>
<evidence type="ECO:0000256" key="5">
    <source>
        <dbReference type="PIRNR" id="PIRNR001473"/>
    </source>
</evidence>
<accession>A0AAD5YGI3</accession>
<sequence>MVAAIALWSLLLIPGEEPESFTPPCDLRITNVALGDELEDETGRTSVKLTYTHPSGGDSDDEEDSEDGDKDSVDDLEPITTVLCSLTPGKIEQAVVDLVLEQEQEVLFEAVGKKPRTWSSFHDDDEMDDEDDEDEEGYRLQDISSDVEIDPDEMDIPSDEDDSHRFEEVEEVEEKKKDNKKRPRESDVTDAGEVKLSKAEKKKAKKLKADESGKAVPTGGEEKPAGEDKQEKKKDKKKKEAGEAKPEAKNETKVLPSGLKIRDHKVGTGSQAKKGDTVSVRYVGKLDNGKVFDSNTKGKPFTFHLGKGEVIKGWDEGVAGMLVGGERLLIVPPALGYGKQKQAGIPANSTLTFEVKLIKIS</sequence>
<dbReference type="AlphaFoldDB" id="A0AAD5YGI3"/>
<comment type="caution">
    <text evidence="10">The sequence shown here is derived from an EMBL/GenBank/DDBJ whole genome shotgun (WGS) entry which is preliminary data.</text>
</comment>
<evidence type="ECO:0000256" key="6">
    <source>
        <dbReference type="PROSITE-ProRule" id="PRU00277"/>
    </source>
</evidence>
<dbReference type="GO" id="GO:0005634">
    <property type="term" value="C:nucleus"/>
    <property type="evidence" value="ECO:0007669"/>
    <property type="project" value="UniProtKB-ARBA"/>
</dbReference>
<dbReference type="PANTHER" id="PTHR43811:SF19">
    <property type="entry name" value="39 KDA FK506-BINDING NUCLEAR PROTEIN"/>
    <property type="match status" value="1"/>
</dbReference>
<feature type="signal peptide" evidence="8">
    <location>
        <begin position="1"/>
        <end position="18"/>
    </location>
</feature>
<evidence type="ECO:0000313" key="11">
    <source>
        <dbReference type="Proteomes" id="UP001212997"/>
    </source>
</evidence>
<dbReference type="InterPro" id="IPR046357">
    <property type="entry name" value="PPIase_dom_sf"/>
</dbReference>
<feature type="compositionally biased region" description="Acidic residues" evidence="7">
    <location>
        <begin position="123"/>
        <end position="136"/>
    </location>
</feature>
<dbReference type="PANTHER" id="PTHR43811">
    <property type="entry name" value="FKBP-TYPE PEPTIDYL-PROLYL CIS-TRANS ISOMERASE FKPA"/>
    <property type="match status" value="1"/>
</dbReference>
<evidence type="ECO:0000313" key="10">
    <source>
        <dbReference type="EMBL" id="KAJ3488919.1"/>
    </source>
</evidence>
<keyword evidence="4 5" id="KW-0413">Isomerase</keyword>
<dbReference type="Proteomes" id="UP001212997">
    <property type="component" value="Unassembled WGS sequence"/>
</dbReference>
<dbReference type="InterPro" id="IPR041232">
    <property type="entry name" value="NPL"/>
</dbReference>
<evidence type="ECO:0000256" key="4">
    <source>
        <dbReference type="ARBA" id="ARBA00023235"/>
    </source>
</evidence>
<gene>
    <name evidence="10" type="ORF">NLI96_g2479</name>
</gene>
<proteinExistence type="inferred from homology"/>
<dbReference type="InterPro" id="IPR001179">
    <property type="entry name" value="PPIase_FKBP_dom"/>
</dbReference>
<evidence type="ECO:0000256" key="7">
    <source>
        <dbReference type="SAM" id="MobiDB-lite"/>
    </source>
</evidence>
<dbReference type="InterPro" id="IPR023566">
    <property type="entry name" value="PPIase_Fpr3/Fpr4-like"/>
</dbReference>
<dbReference type="SUPFAM" id="SSF54534">
    <property type="entry name" value="FKBP-like"/>
    <property type="match status" value="1"/>
</dbReference>
<protein>
    <recommendedName>
        <fullName evidence="5">FK506-binding protein</fullName>
        <ecNumber evidence="5">5.2.1.8</ecNumber>
    </recommendedName>
</protein>
<evidence type="ECO:0000256" key="8">
    <source>
        <dbReference type="SAM" id="SignalP"/>
    </source>
</evidence>
<feature type="region of interest" description="Disordered" evidence="7">
    <location>
        <begin position="38"/>
        <end position="76"/>
    </location>
</feature>
<feature type="compositionally biased region" description="Acidic residues" evidence="7">
    <location>
        <begin position="145"/>
        <end position="161"/>
    </location>
</feature>
<reference evidence="10" key="1">
    <citation type="submission" date="2022-07" db="EMBL/GenBank/DDBJ databases">
        <title>Genome Sequence of Physisporinus lineatus.</title>
        <authorList>
            <person name="Buettner E."/>
        </authorList>
    </citation>
    <scope>NUCLEOTIDE SEQUENCE</scope>
    <source>
        <strain evidence="10">VT162</strain>
    </source>
</reference>
<keyword evidence="3 5" id="KW-0697">Rotamase</keyword>
<feature type="region of interest" description="Disordered" evidence="7">
    <location>
        <begin position="117"/>
        <end position="256"/>
    </location>
</feature>
<keyword evidence="11" id="KW-1185">Reference proteome</keyword>
<dbReference type="Gene3D" id="2.60.120.340">
    <property type="entry name" value="Nucleoplasmin core domain"/>
    <property type="match status" value="1"/>
</dbReference>
<evidence type="ECO:0000256" key="3">
    <source>
        <dbReference type="ARBA" id="ARBA00023110"/>
    </source>
</evidence>
<keyword evidence="8" id="KW-0732">Signal</keyword>
<dbReference type="Pfam" id="PF00254">
    <property type="entry name" value="FKBP_C"/>
    <property type="match status" value="1"/>
</dbReference>
<dbReference type="PROSITE" id="PS50059">
    <property type="entry name" value="FKBP_PPIASE"/>
    <property type="match status" value="1"/>
</dbReference>
<feature type="compositionally biased region" description="Basic and acidic residues" evidence="7">
    <location>
        <begin position="184"/>
        <end position="199"/>
    </location>
</feature>
<dbReference type="PIRSF" id="PIRSF001473">
    <property type="entry name" value="FK506-bp_FPR3"/>
    <property type="match status" value="1"/>
</dbReference>
<evidence type="ECO:0000259" key="9">
    <source>
        <dbReference type="PROSITE" id="PS50059"/>
    </source>
</evidence>
<feature type="chain" id="PRO_5041991022" description="FK506-binding protein" evidence="8">
    <location>
        <begin position="19"/>
        <end position="361"/>
    </location>
</feature>
<feature type="compositionally biased region" description="Polar residues" evidence="7">
    <location>
        <begin position="44"/>
        <end position="53"/>
    </location>
</feature>
<comment type="catalytic activity">
    <reaction evidence="1 5 6">
        <text>[protein]-peptidylproline (omega=180) = [protein]-peptidylproline (omega=0)</text>
        <dbReference type="Rhea" id="RHEA:16237"/>
        <dbReference type="Rhea" id="RHEA-COMP:10747"/>
        <dbReference type="Rhea" id="RHEA-COMP:10748"/>
        <dbReference type="ChEBI" id="CHEBI:83833"/>
        <dbReference type="ChEBI" id="CHEBI:83834"/>
        <dbReference type="EC" id="5.2.1.8"/>
    </reaction>
</comment>
<feature type="compositionally biased region" description="Basic and acidic residues" evidence="7">
    <location>
        <begin position="220"/>
        <end position="252"/>
    </location>
</feature>
<evidence type="ECO:0000256" key="2">
    <source>
        <dbReference type="ARBA" id="ARBA00007838"/>
    </source>
</evidence>
<dbReference type="EMBL" id="JANAWD010000056">
    <property type="protein sequence ID" value="KAJ3488919.1"/>
    <property type="molecule type" value="Genomic_DNA"/>
</dbReference>
<dbReference type="GO" id="GO:0003755">
    <property type="term" value="F:peptidyl-prolyl cis-trans isomerase activity"/>
    <property type="evidence" value="ECO:0007669"/>
    <property type="project" value="UniProtKB-KW"/>
</dbReference>
<organism evidence="10 11">
    <name type="scientific">Meripilus lineatus</name>
    <dbReference type="NCBI Taxonomy" id="2056292"/>
    <lineage>
        <taxon>Eukaryota</taxon>
        <taxon>Fungi</taxon>
        <taxon>Dikarya</taxon>
        <taxon>Basidiomycota</taxon>
        <taxon>Agaricomycotina</taxon>
        <taxon>Agaricomycetes</taxon>
        <taxon>Polyporales</taxon>
        <taxon>Meripilaceae</taxon>
        <taxon>Meripilus</taxon>
    </lineage>
</organism>
<feature type="compositionally biased region" description="Acidic residues" evidence="7">
    <location>
        <begin position="58"/>
        <end position="76"/>
    </location>
</feature>
<feature type="domain" description="PPIase FKBP-type" evidence="9">
    <location>
        <begin position="275"/>
        <end position="361"/>
    </location>
</feature>
<dbReference type="EC" id="5.2.1.8" evidence="5"/>
<name>A0AAD5YGI3_9APHY</name>
<comment type="similarity">
    <text evidence="2">Belongs to the FKBP-type PPIase family. FKBP3/4 subfamily.</text>
</comment>